<proteinExistence type="predicted"/>
<evidence type="ECO:0000313" key="2">
    <source>
        <dbReference type="Proteomes" id="UP000177250"/>
    </source>
</evidence>
<organism evidence="1 2">
    <name type="scientific">Candidatus Buchananbacteria bacterium RIFCSPLOWO2_01_FULL_45_31</name>
    <dbReference type="NCBI Taxonomy" id="1797545"/>
    <lineage>
        <taxon>Bacteria</taxon>
        <taxon>Candidatus Buchananiibacteriota</taxon>
    </lineage>
</organism>
<evidence type="ECO:0000313" key="1">
    <source>
        <dbReference type="EMBL" id="OGY54410.1"/>
    </source>
</evidence>
<comment type="caution">
    <text evidence="1">The sequence shown here is derived from an EMBL/GenBank/DDBJ whole genome shotgun (WGS) entry which is preliminary data.</text>
</comment>
<sequence>MQKQISLGFAKIQSPENSFRKTESELKPRHTARILGGQNPKKKNVLSILEKIHPRENQKSKRHFFWVAE</sequence>
<gene>
    <name evidence="1" type="ORF">A3B15_02570</name>
</gene>
<dbReference type="Proteomes" id="UP000177250">
    <property type="component" value="Unassembled WGS sequence"/>
</dbReference>
<reference evidence="1 2" key="1">
    <citation type="journal article" date="2016" name="Nat. Commun.">
        <title>Thousands of microbial genomes shed light on interconnected biogeochemical processes in an aquifer system.</title>
        <authorList>
            <person name="Anantharaman K."/>
            <person name="Brown C.T."/>
            <person name="Hug L.A."/>
            <person name="Sharon I."/>
            <person name="Castelle C.J."/>
            <person name="Probst A.J."/>
            <person name="Thomas B.C."/>
            <person name="Singh A."/>
            <person name="Wilkins M.J."/>
            <person name="Karaoz U."/>
            <person name="Brodie E.L."/>
            <person name="Williams K.H."/>
            <person name="Hubbard S.S."/>
            <person name="Banfield J.F."/>
        </authorList>
    </citation>
    <scope>NUCLEOTIDE SEQUENCE [LARGE SCALE GENOMIC DNA]</scope>
</reference>
<accession>A0A1G1YRZ5</accession>
<dbReference type="AlphaFoldDB" id="A0A1G1YRZ5"/>
<protein>
    <submittedName>
        <fullName evidence="1">Uncharacterized protein</fullName>
    </submittedName>
</protein>
<dbReference type="EMBL" id="MHIO01000003">
    <property type="protein sequence ID" value="OGY54410.1"/>
    <property type="molecule type" value="Genomic_DNA"/>
</dbReference>
<name>A0A1G1YRZ5_9BACT</name>